<dbReference type="GO" id="GO:0051539">
    <property type="term" value="F:4 iron, 4 sulfur cluster binding"/>
    <property type="evidence" value="ECO:0007669"/>
    <property type="project" value="InterPro"/>
</dbReference>
<dbReference type="Gene3D" id="3.20.20.70">
    <property type="entry name" value="Aldolase class I"/>
    <property type="match status" value="1"/>
</dbReference>
<dbReference type="PANTHER" id="PTHR43306:SF1">
    <property type="entry name" value="7,8-DIHYDRO-6-HYDROXYMETHYLPTERIN DIMETHYLTRANSFERASE"/>
    <property type="match status" value="1"/>
</dbReference>
<dbReference type="PANTHER" id="PTHR43306">
    <property type="entry name" value="7,8-DIHYDRO-6-HYDROXYMETHYLPTERIN DIMETHYLTRANSFERASE"/>
    <property type="match status" value="1"/>
</dbReference>
<name>A0A523BHD6_9CREN</name>
<dbReference type="InterPro" id="IPR013785">
    <property type="entry name" value="Aldolase_TIM"/>
</dbReference>
<dbReference type="EMBL" id="RXIH01000003">
    <property type="protein sequence ID" value="RZN57667.1"/>
    <property type="molecule type" value="Genomic_DNA"/>
</dbReference>
<keyword evidence="2" id="KW-0479">Metal-binding</keyword>
<dbReference type="GO" id="GO:0046872">
    <property type="term" value="F:metal ion binding"/>
    <property type="evidence" value="ECO:0007669"/>
    <property type="project" value="UniProtKB-KW"/>
</dbReference>
<comment type="caution">
    <text evidence="7">The sequence shown here is derived from an EMBL/GenBank/DDBJ whole genome shotgun (WGS) entry which is preliminary data.</text>
</comment>
<gene>
    <name evidence="7" type="ORF">DSO09_00765</name>
    <name evidence="6" type="ORF">EF809_00585</name>
</gene>
<dbReference type="SFLD" id="SFLDF00385">
    <property type="entry name" value="7_8-dihydro-6-hydroxymethylpte"/>
    <property type="match status" value="1"/>
</dbReference>
<organism evidence="7 9">
    <name type="scientific">Thermoproteota archaeon</name>
    <dbReference type="NCBI Taxonomy" id="2056631"/>
    <lineage>
        <taxon>Archaea</taxon>
        <taxon>Thermoproteota</taxon>
    </lineage>
</organism>
<dbReference type="InterPro" id="IPR007197">
    <property type="entry name" value="rSAM"/>
</dbReference>
<dbReference type="Pfam" id="PF23545">
    <property type="entry name" value="Zn_ribbon_HMPTM"/>
    <property type="match status" value="1"/>
</dbReference>
<evidence type="ECO:0000313" key="6">
    <source>
        <dbReference type="EMBL" id="RZN57667.1"/>
    </source>
</evidence>
<dbReference type="GO" id="GO:0008168">
    <property type="term" value="F:methyltransferase activity"/>
    <property type="evidence" value="ECO:0007669"/>
    <property type="project" value="InterPro"/>
</dbReference>
<dbReference type="InterPro" id="IPR056488">
    <property type="entry name" value="Zn_ribbon_HMPTM"/>
</dbReference>
<keyword evidence="3" id="KW-0408">Iron</keyword>
<keyword evidence="1" id="KW-0949">S-adenosyl-L-methionine</keyword>
<evidence type="ECO:0000313" key="8">
    <source>
        <dbReference type="Proteomes" id="UP000316080"/>
    </source>
</evidence>
<feature type="domain" description="Radical SAM core" evidence="5">
    <location>
        <begin position="85"/>
        <end position="303"/>
    </location>
</feature>
<evidence type="ECO:0000313" key="7">
    <source>
        <dbReference type="EMBL" id="TDA40343.1"/>
    </source>
</evidence>
<keyword evidence="4" id="KW-0411">Iron-sulfur</keyword>
<evidence type="ECO:0000256" key="4">
    <source>
        <dbReference type="ARBA" id="ARBA00023014"/>
    </source>
</evidence>
<evidence type="ECO:0000256" key="1">
    <source>
        <dbReference type="ARBA" id="ARBA00022691"/>
    </source>
</evidence>
<reference evidence="6 8" key="2">
    <citation type="journal article" date="2019" name="Nat. Microbiol.">
        <title>Wide diversity of methane and short-chain alkane metabolisms in uncultured archaea.</title>
        <authorList>
            <person name="Borrel G."/>
            <person name="Adam P.S."/>
            <person name="McKay L.J."/>
            <person name="Chen L.X."/>
            <person name="Sierra-Garcia I.N."/>
            <person name="Sieber C.M."/>
            <person name="Letourneur Q."/>
            <person name="Ghozlane A."/>
            <person name="Andersen G.L."/>
            <person name="Li W.J."/>
            <person name="Hallam S.J."/>
            <person name="Muyzer G."/>
            <person name="de Oliveira V.M."/>
            <person name="Inskeep W.P."/>
            <person name="Banfield J.F."/>
            <person name="Gribaldo S."/>
        </authorList>
    </citation>
    <scope>NUCLEOTIDE SEQUENCE [LARGE SCALE GENOMIC DNA]</scope>
    <source>
        <strain evidence="6">Verst-YHS</strain>
    </source>
</reference>
<dbReference type="Proteomes" id="UP000317265">
    <property type="component" value="Unassembled WGS sequence"/>
</dbReference>
<dbReference type="Proteomes" id="UP000316080">
    <property type="component" value="Unassembled WGS sequence"/>
</dbReference>
<dbReference type="AlphaFoldDB" id="A0A523BHD6"/>
<dbReference type="InterPro" id="IPR058240">
    <property type="entry name" value="rSAM_sf"/>
</dbReference>
<proteinExistence type="predicted"/>
<evidence type="ECO:0000256" key="2">
    <source>
        <dbReference type="ARBA" id="ARBA00022723"/>
    </source>
</evidence>
<dbReference type="SFLD" id="SFLDS00029">
    <property type="entry name" value="Radical_SAM"/>
    <property type="match status" value="1"/>
</dbReference>
<dbReference type="CDD" id="cd01335">
    <property type="entry name" value="Radical_SAM"/>
    <property type="match status" value="1"/>
</dbReference>
<dbReference type="SFLD" id="SFLDG01100">
    <property type="entry name" value="methyltransferase_(Class_D)"/>
    <property type="match status" value="1"/>
</dbReference>
<dbReference type="InterPro" id="IPR034474">
    <property type="entry name" value="Methyltransferase_Class_D"/>
</dbReference>
<dbReference type="SUPFAM" id="SSF102114">
    <property type="entry name" value="Radical SAM enzymes"/>
    <property type="match status" value="1"/>
</dbReference>
<evidence type="ECO:0000259" key="5">
    <source>
        <dbReference type="PROSITE" id="PS51918"/>
    </source>
</evidence>
<protein>
    <submittedName>
        <fullName evidence="7">Radical SAM protein</fullName>
    </submittedName>
</protein>
<dbReference type="EMBL" id="QNVI01000009">
    <property type="protein sequence ID" value="TDA40343.1"/>
    <property type="molecule type" value="Genomic_DNA"/>
</dbReference>
<dbReference type="SFLD" id="SFLDG01067">
    <property type="entry name" value="SPASM/twitch_domain_containing"/>
    <property type="match status" value="1"/>
</dbReference>
<evidence type="ECO:0000313" key="9">
    <source>
        <dbReference type="Proteomes" id="UP000317265"/>
    </source>
</evidence>
<evidence type="ECO:0000256" key="3">
    <source>
        <dbReference type="ARBA" id="ARBA00023004"/>
    </source>
</evidence>
<dbReference type="Pfam" id="PF04055">
    <property type="entry name" value="Radical_SAM"/>
    <property type="match status" value="1"/>
</dbReference>
<accession>A0A523BHD6</accession>
<dbReference type="PROSITE" id="PS51918">
    <property type="entry name" value="RADICAL_SAM"/>
    <property type="match status" value="1"/>
</dbReference>
<dbReference type="InterPro" id="IPR034471">
    <property type="entry name" value="GDGT/MA_synthase"/>
</dbReference>
<sequence>MRVLKTTKSLCPECLNVIDAEIYEDNGVVFIRKTCPKHGYFEDIYWSDYKLFEMVNKYEYIGDGIKNPRTDNKLGCPYDCGICPTHKSHTVLAIIDVTNRCNLRCPICFANAAATGYVYEPTIDEIREMLKNLRSNQPVAPNSIQFSGGEPTVRDDLPEIISMAKELGFHHVEVNTNGIRIAKDPDYLKKLLDAGLSTLYLQFDGLSPEPYITARGVNLLDIKLKVIENARKLGLDSIVLVPTVVRGVNDNQIGSIIKFAANNSDVVRGVNFQPVSITGRIDREKLKEMRITIPDVIKLAEEQTNGELKASDFYPIPVVVPISKAIGAIKGRRYQEFTNHQHCGMATLIISENGKITPITRYVNVEKFMESMKKIYESNSGIKSKLYLINALRYVSFSMIKELLLPVFLHGDYDSLGNFMRRVVLIGCMHFMDPYNFDLERVQRCTIHYTVPNGKIIPFCTMNSIHRPTIERMYSK</sequence>
<reference evidence="7 9" key="1">
    <citation type="journal article" date="2019" name="Nat. Microbiol.">
        <title>Expanding anaerobic alkane metabolism in the domain of Archaea.</title>
        <authorList>
            <person name="Wang Y."/>
            <person name="Wegener G."/>
            <person name="Hou J."/>
            <person name="Wang F."/>
            <person name="Xiao X."/>
        </authorList>
    </citation>
    <scope>NUCLEOTIDE SEQUENCE [LARGE SCALE GENOMIC DNA]</scope>
    <source>
        <strain evidence="7">WYZ-LMO11</strain>
    </source>
</reference>
<dbReference type="NCBIfam" id="NF045702">
    <property type="entry name" value="rSAM_GDGT_ether"/>
    <property type="match status" value="1"/>
</dbReference>